<dbReference type="EMBL" id="NBYY01000031">
    <property type="protein sequence ID" value="PCS21701.1"/>
    <property type="molecule type" value="Genomic_DNA"/>
</dbReference>
<accession>A0A2A5T0N1</accession>
<dbReference type="SUPFAM" id="SSF56219">
    <property type="entry name" value="DNase I-like"/>
    <property type="match status" value="1"/>
</dbReference>
<feature type="domain" description="Endonuclease/exonuclease/phosphatase" evidence="1">
    <location>
        <begin position="64"/>
        <end position="267"/>
    </location>
</feature>
<dbReference type="GO" id="GO:0003824">
    <property type="term" value="F:catalytic activity"/>
    <property type="evidence" value="ECO:0007669"/>
    <property type="project" value="InterPro"/>
</dbReference>
<dbReference type="GeneID" id="66952374"/>
<dbReference type="Gene3D" id="3.60.10.10">
    <property type="entry name" value="Endonuclease/exonuclease/phosphatase"/>
    <property type="match status" value="1"/>
</dbReference>
<dbReference type="NCBIfam" id="NF003840">
    <property type="entry name" value="PRK05421.1-2"/>
    <property type="match status" value="1"/>
</dbReference>
<proteinExistence type="predicted"/>
<name>A0A2A5T0N1_9GAMM</name>
<gene>
    <name evidence="2" type="ORF">BTN49_2713</name>
</gene>
<dbReference type="AlphaFoldDB" id="A0A2A5T0N1"/>
<organism evidence="2 3">
    <name type="scientific">Candidatus Enterovibrio escicola</name>
    <dbReference type="NCBI Taxonomy" id="1927127"/>
    <lineage>
        <taxon>Bacteria</taxon>
        <taxon>Pseudomonadati</taxon>
        <taxon>Pseudomonadota</taxon>
        <taxon>Gammaproteobacteria</taxon>
        <taxon>Vibrionales</taxon>
        <taxon>Vibrionaceae</taxon>
        <taxon>Enterovibrio</taxon>
    </lineage>
</organism>
<comment type="caution">
    <text evidence="2">The sequence shown here is derived from an EMBL/GenBank/DDBJ whole genome shotgun (WGS) entry which is preliminary data.</text>
</comment>
<sequence>MKKLKVYCFILCMILILLGGIGANMIFEVPKTSKLASGDNNLRCLDYKPTASIDVSEPLHIGVWNIYKQRLDGWKHELLTLSQKASLILLQEAQSSSNLSDFVAVHGWHSNQAFAFAMNGKITGVMTLSDLVPQRVCAYTIIEPYLRLPKSALYSEFLLSNGRILTVINIHSINFTFGIEEYLEQLRALIEAVKVLQGPLIIAGDFNTWSELRLQTIKTELNTIGLQEASFSPDIRLKFFGLPLDHVFYRELILERASSKETESSDHNMIVATFSFNNK</sequence>
<dbReference type="InterPro" id="IPR036691">
    <property type="entry name" value="Endo/exonu/phosph_ase_sf"/>
</dbReference>
<evidence type="ECO:0000313" key="2">
    <source>
        <dbReference type="EMBL" id="PCS21701.1"/>
    </source>
</evidence>
<evidence type="ECO:0000259" key="1">
    <source>
        <dbReference type="Pfam" id="PF03372"/>
    </source>
</evidence>
<dbReference type="NCBIfam" id="NF003842">
    <property type="entry name" value="PRK05421.1-4"/>
    <property type="match status" value="1"/>
</dbReference>
<reference evidence="3" key="1">
    <citation type="submission" date="2017-04" db="EMBL/GenBank/DDBJ databases">
        <title>Genome evolution of the luminous symbionts of deep sea anglerfish.</title>
        <authorList>
            <person name="Hendry T.A."/>
        </authorList>
    </citation>
    <scope>NUCLEOTIDE SEQUENCE [LARGE SCALE GENOMIC DNA]</scope>
</reference>
<protein>
    <recommendedName>
        <fullName evidence="1">Endonuclease/exonuclease/phosphatase domain-containing protein</fullName>
    </recommendedName>
</protein>
<dbReference type="Pfam" id="PF03372">
    <property type="entry name" value="Exo_endo_phos"/>
    <property type="match status" value="1"/>
</dbReference>
<evidence type="ECO:0000313" key="3">
    <source>
        <dbReference type="Proteomes" id="UP000219020"/>
    </source>
</evidence>
<dbReference type="Proteomes" id="UP000219020">
    <property type="component" value="Unassembled WGS sequence"/>
</dbReference>
<dbReference type="InterPro" id="IPR005135">
    <property type="entry name" value="Endo/exonuclease/phosphatase"/>
</dbReference>
<keyword evidence="3" id="KW-1185">Reference proteome</keyword>
<dbReference type="RefSeq" id="WP_097357086.1">
    <property type="nucleotide sequence ID" value="NZ_CAWNJE010000013.1"/>
</dbReference>